<feature type="compositionally biased region" description="Polar residues" evidence="2">
    <location>
        <begin position="968"/>
        <end position="979"/>
    </location>
</feature>
<dbReference type="Pfam" id="PF16704">
    <property type="entry name" value="Rab_bind"/>
    <property type="match status" value="1"/>
</dbReference>
<keyword evidence="1" id="KW-0175">Coiled coil</keyword>
<protein>
    <recommendedName>
        <fullName evidence="3">GRIP domain-containing protein</fullName>
    </recommendedName>
</protein>
<feature type="coiled-coil region" evidence="1">
    <location>
        <begin position="395"/>
        <end position="458"/>
    </location>
</feature>
<feature type="compositionally biased region" description="Polar residues" evidence="2">
    <location>
        <begin position="1060"/>
        <end position="1080"/>
    </location>
</feature>
<dbReference type="InterPro" id="IPR000237">
    <property type="entry name" value="GRIP_dom"/>
</dbReference>
<dbReference type="GO" id="GO:0000146">
    <property type="term" value="F:microfilament motor activity"/>
    <property type="evidence" value="ECO:0007669"/>
    <property type="project" value="TreeGrafter"/>
</dbReference>
<feature type="region of interest" description="Disordered" evidence="2">
    <location>
        <begin position="1060"/>
        <end position="1087"/>
    </location>
</feature>
<feature type="coiled-coil region" evidence="1">
    <location>
        <begin position="567"/>
        <end position="639"/>
    </location>
</feature>
<dbReference type="InterPro" id="IPR032023">
    <property type="entry name" value="GCC2_Rab_bind"/>
</dbReference>
<dbReference type="EMBL" id="LUCM01007481">
    <property type="protein sequence ID" value="KAA0189877.1"/>
    <property type="molecule type" value="Genomic_DNA"/>
</dbReference>
<organism evidence="4 5">
    <name type="scientific">Fasciolopsis buskii</name>
    <dbReference type="NCBI Taxonomy" id="27845"/>
    <lineage>
        <taxon>Eukaryota</taxon>
        <taxon>Metazoa</taxon>
        <taxon>Spiralia</taxon>
        <taxon>Lophotrochozoa</taxon>
        <taxon>Platyhelminthes</taxon>
        <taxon>Trematoda</taxon>
        <taxon>Digenea</taxon>
        <taxon>Plagiorchiida</taxon>
        <taxon>Echinostomata</taxon>
        <taxon>Echinostomatoidea</taxon>
        <taxon>Fasciolidae</taxon>
        <taxon>Fasciolopsis</taxon>
    </lineage>
</organism>
<evidence type="ECO:0000256" key="2">
    <source>
        <dbReference type="SAM" id="MobiDB-lite"/>
    </source>
</evidence>
<sequence>MSEIEDITVLKDRLKSEQELVLKLKTLVIKEKKNGVKLSAEVERLNSKLIELQQENLLLRAGVEESQRSATNGITSDLEEQLKSAQKEVETRTLQLEQKNLALNKLSDELNELMRQLESDKEKERNSNLMIERLKSELTALCEQRANIKTVEKSLQDAVAREEDLLSQLNELNGVYNALKESHQQQVRDFEERESGTQKYLAELEQKNKELSDTLSEIRLQLSAESVNSCSDTQTTSDDAAFFSVSQDGSPWDKLHFSLSTLDTATLVNMCRQCLIQLMSSRVIAESDVSSLKRLLNVHTESMSARSLTDSKNEIRGENAHFVVNNVQSYKCASPSREKVHCQSDSYRGVHGLTVDSISEFYDPLDKLCLPSSPPAEGPREMDVQTNHIGDTSRLQMLEVKVSDLEKYAAEQEDRAKLQQIDWTQKLEIQAADYDHLIRDKETEISDLRETCDRLSEEVSIFSNFCSSIMMLNDEKESSLMGDEENMNWTAVADALSSSENQVSGYELSGLLEALYRRIKVRLDSAANPTVNSIHSFPGRQASMDPDDVNYEMDEIKAQLAVTMVALDDANKKASDAESTLADLRNELEKRDEKINRMKKLLIRFKVDASEQQKTKTDLKDAEDTKQRLLDELEDRNREVVVLTGAKEQAESALLLAREEACELRTTLHTLEEERDSLLRRFGRLQSEYNAYKVKAVHTLRNSNFANPSTSSSSNSDLPVRICTESDESTGRTDPAVPSVDLEQLNHQLIIAQQHGEEASLRASLARAECDLAKEELIDVRNKYSDLLKEFRSQREIWETKLSSFTPEREQKAADRIKELEHKLAVSQSQFDEQLKSEQARHQRLLDDERAVWSVTLDKALEENKLLQEELDSLRRSLKSYTSLMTNSKGVSPVQAQNLESSILSPNQPRSRMQGDGADNATDEFDVPFSSRSSYGPSSLQDGRHKLSTHRPIILPLDQLLNCPTTSINTASSAGSSLDSPRVSRRHNSSDVDGDDTLVSSGAASQIAGLRMALNNQQRRVEHLSELLNESEANVARLEEQAKVLKEEIRRLERITMRESQFALSDPTEANTSEQTNPTAESADKDARYRTEYLKNVILKLICSTPDAVERPHLVSVLSSLLMLSAPEQQSLQDGILSTHKNAHPSTKPSSWASYLTGWASSSG</sequence>
<dbReference type="Pfam" id="PF01465">
    <property type="entry name" value="GRIP"/>
    <property type="match status" value="1"/>
</dbReference>
<dbReference type="GO" id="GO:0032982">
    <property type="term" value="C:myosin filament"/>
    <property type="evidence" value="ECO:0007669"/>
    <property type="project" value="TreeGrafter"/>
</dbReference>
<dbReference type="GO" id="GO:0016460">
    <property type="term" value="C:myosin II complex"/>
    <property type="evidence" value="ECO:0007669"/>
    <property type="project" value="TreeGrafter"/>
</dbReference>
<dbReference type="PANTHER" id="PTHR45615:SF40">
    <property type="entry name" value="MYOSIN HEAVY CHAIN, NON-MUSCLE"/>
    <property type="match status" value="1"/>
</dbReference>
<dbReference type="GO" id="GO:0051015">
    <property type="term" value="F:actin filament binding"/>
    <property type="evidence" value="ECO:0007669"/>
    <property type="project" value="TreeGrafter"/>
</dbReference>
<name>A0A8E0RT92_9TREM</name>
<accession>A0A8E0RT92</accession>
<dbReference type="PROSITE" id="PS50913">
    <property type="entry name" value="GRIP"/>
    <property type="match status" value="1"/>
</dbReference>
<proteinExistence type="predicted"/>
<feature type="region of interest" description="Disordered" evidence="2">
    <location>
        <begin position="968"/>
        <end position="998"/>
    </location>
</feature>
<dbReference type="Proteomes" id="UP000728185">
    <property type="component" value="Unassembled WGS sequence"/>
</dbReference>
<evidence type="ECO:0000256" key="1">
    <source>
        <dbReference type="SAM" id="Coils"/>
    </source>
</evidence>
<feature type="coiled-coil region" evidence="1">
    <location>
        <begin position="857"/>
        <end position="884"/>
    </location>
</feature>
<feature type="coiled-coil region" evidence="1">
    <location>
        <begin position="1007"/>
        <end position="1055"/>
    </location>
</feature>
<evidence type="ECO:0000313" key="5">
    <source>
        <dbReference type="Proteomes" id="UP000728185"/>
    </source>
</evidence>
<keyword evidence="5" id="KW-1185">Reference proteome</keyword>
<evidence type="ECO:0000313" key="4">
    <source>
        <dbReference type="EMBL" id="KAA0189877.1"/>
    </source>
</evidence>
<comment type="caution">
    <text evidence="4">The sequence shown here is derived from an EMBL/GenBank/DDBJ whole genome shotgun (WGS) entry which is preliminary data.</text>
</comment>
<gene>
    <name evidence="4" type="ORF">FBUS_02451</name>
</gene>
<evidence type="ECO:0000259" key="3">
    <source>
        <dbReference type="PROSITE" id="PS50913"/>
    </source>
</evidence>
<dbReference type="GO" id="GO:0005737">
    <property type="term" value="C:cytoplasm"/>
    <property type="evidence" value="ECO:0007669"/>
    <property type="project" value="TreeGrafter"/>
</dbReference>
<feature type="compositionally biased region" description="Low complexity" evidence="2">
    <location>
        <begin position="930"/>
        <end position="939"/>
    </location>
</feature>
<feature type="compositionally biased region" description="Polar residues" evidence="2">
    <location>
        <begin position="888"/>
        <end position="911"/>
    </location>
</feature>
<feature type="coiled-coil region" evidence="1">
    <location>
        <begin position="770"/>
        <end position="830"/>
    </location>
</feature>
<feature type="region of interest" description="Disordered" evidence="2">
    <location>
        <begin position="888"/>
        <end position="944"/>
    </location>
</feature>
<dbReference type="OrthoDB" id="1926336at2759"/>
<reference evidence="4" key="1">
    <citation type="submission" date="2019-05" db="EMBL/GenBank/DDBJ databases">
        <title>Annotation for the trematode Fasciolopsis buski.</title>
        <authorList>
            <person name="Choi Y.-J."/>
        </authorList>
    </citation>
    <scope>NUCLEOTIDE SEQUENCE</scope>
    <source>
        <strain evidence="4">HT</strain>
        <tissue evidence="4">Whole worm</tissue>
    </source>
</reference>
<dbReference type="AlphaFoldDB" id="A0A8E0RT92"/>
<dbReference type="PANTHER" id="PTHR45615">
    <property type="entry name" value="MYOSIN HEAVY CHAIN, NON-MUSCLE"/>
    <property type="match status" value="1"/>
</dbReference>
<feature type="domain" description="GRIP" evidence="3">
    <location>
        <begin position="1084"/>
        <end position="1135"/>
    </location>
</feature>
<feature type="coiled-coil region" evidence="1">
    <location>
        <begin position="35"/>
        <end position="172"/>
    </location>
</feature>
<dbReference type="SMART" id="SM00755">
    <property type="entry name" value="Grip"/>
    <property type="match status" value="1"/>
</dbReference>